<evidence type="ECO:0000313" key="4">
    <source>
        <dbReference type="EMBL" id="SHG99649.1"/>
    </source>
</evidence>
<dbReference type="AlphaFoldDB" id="A0A1M5PDT0"/>
<feature type="domain" description="Nucleotidyl transferase" evidence="3">
    <location>
        <begin position="36"/>
        <end position="264"/>
    </location>
</feature>
<dbReference type="PANTHER" id="PTHR43584:SF8">
    <property type="entry name" value="N-ACETYLMURAMATE ALPHA-1-PHOSPHATE URIDYLYLTRANSFERASE"/>
    <property type="match status" value="1"/>
</dbReference>
<evidence type="ECO:0000313" key="5">
    <source>
        <dbReference type="Proteomes" id="UP000184532"/>
    </source>
</evidence>
<sequence>MQNESLIIMVGGASSRMKRSLQTANLDEATKNAAQKLHKSLIPLGDDGKPLLFYLIRNAVQAGYKHVYLITSKENEGFKDVVGDQQSNNKYQGILVHFAIQEIPEGREKPLGTADALEQCMEQYPELKSKTFTVCNGDNLYAIGALEDLRQPRKASNALISYSSEGLRFSDERIAKFALMDISSEGFLKGIIEKPEQNRVNDYRDSTDALRVSMNIFSFLGSDIYPYLKNCPIHPERKEKELPVAVRNMVEDNSESVYCIPRSEYIPDLTSAEDIKLFEI</sequence>
<gene>
    <name evidence="4" type="ORF">SAMN04488116_3161</name>
</gene>
<dbReference type="InterPro" id="IPR005835">
    <property type="entry name" value="NTP_transferase_dom"/>
</dbReference>
<proteinExistence type="predicted"/>
<keyword evidence="1 4" id="KW-0808">Transferase</keyword>
<dbReference type="RefSeq" id="WP_073181360.1">
    <property type="nucleotide sequence ID" value="NZ_FQWL01000007.1"/>
</dbReference>
<keyword evidence="2" id="KW-0548">Nucleotidyltransferase</keyword>
<dbReference type="STRING" id="570519.SAMN04488116_3161"/>
<dbReference type="GO" id="GO:0016779">
    <property type="term" value="F:nucleotidyltransferase activity"/>
    <property type="evidence" value="ECO:0007669"/>
    <property type="project" value="UniProtKB-KW"/>
</dbReference>
<organism evidence="4 5">
    <name type="scientific">Flagellimonas flava</name>
    <dbReference type="NCBI Taxonomy" id="570519"/>
    <lineage>
        <taxon>Bacteria</taxon>
        <taxon>Pseudomonadati</taxon>
        <taxon>Bacteroidota</taxon>
        <taxon>Flavobacteriia</taxon>
        <taxon>Flavobacteriales</taxon>
        <taxon>Flavobacteriaceae</taxon>
        <taxon>Flagellimonas</taxon>
    </lineage>
</organism>
<protein>
    <submittedName>
        <fullName evidence="4">Glucose-1-phosphate thymidylyltransferase</fullName>
    </submittedName>
</protein>
<dbReference type="Pfam" id="PF00483">
    <property type="entry name" value="NTP_transferase"/>
    <property type="match status" value="1"/>
</dbReference>
<dbReference type="InterPro" id="IPR029044">
    <property type="entry name" value="Nucleotide-diphossugar_trans"/>
</dbReference>
<name>A0A1M5PDT0_9FLAO</name>
<dbReference type="EMBL" id="FQWL01000007">
    <property type="protein sequence ID" value="SHG99649.1"/>
    <property type="molecule type" value="Genomic_DNA"/>
</dbReference>
<dbReference type="Gene3D" id="3.90.550.10">
    <property type="entry name" value="Spore Coat Polysaccharide Biosynthesis Protein SpsA, Chain A"/>
    <property type="match status" value="1"/>
</dbReference>
<evidence type="ECO:0000256" key="2">
    <source>
        <dbReference type="ARBA" id="ARBA00022695"/>
    </source>
</evidence>
<dbReference type="SUPFAM" id="SSF53448">
    <property type="entry name" value="Nucleotide-diphospho-sugar transferases"/>
    <property type="match status" value="1"/>
</dbReference>
<dbReference type="PANTHER" id="PTHR43584">
    <property type="entry name" value="NUCLEOTIDYL TRANSFERASE"/>
    <property type="match status" value="1"/>
</dbReference>
<dbReference type="Proteomes" id="UP000184532">
    <property type="component" value="Unassembled WGS sequence"/>
</dbReference>
<evidence type="ECO:0000256" key="1">
    <source>
        <dbReference type="ARBA" id="ARBA00022679"/>
    </source>
</evidence>
<keyword evidence="5" id="KW-1185">Reference proteome</keyword>
<dbReference type="OrthoDB" id="9779926at2"/>
<reference evidence="5" key="1">
    <citation type="submission" date="2016-11" db="EMBL/GenBank/DDBJ databases">
        <authorList>
            <person name="Varghese N."/>
            <person name="Submissions S."/>
        </authorList>
    </citation>
    <scope>NUCLEOTIDE SEQUENCE [LARGE SCALE GENOMIC DNA]</scope>
    <source>
        <strain evidence="5">DSM 22638</strain>
    </source>
</reference>
<dbReference type="InterPro" id="IPR050065">
    <property type="entry name" value="GlmU-like"/>
</dbReference>
<accession>A0A1M5PDT0</accession>
<evidence type="ECO:0000259" key="3">
    <source>
        <dbReference type="Pfam" id="PF00483"/>
    </source>
</evidence>